<evidence type="ECO:0000256" key="1">
    <source>
        <dbReference type="SAM" id="SignalP"/>
    </source>
</evidence>
<protein>
    <submittedName>
        <fullName evidence="3">Uncharacterized protein LOC108559686</fullName>
    </submittedName>
</protein>
<evidence type="ECO:0000313" key="3">
    <source>
        <dbReference type="RefSeq" id="XP_017772526.1"/>
    </source>
</evidence>
<dbReference type="Proteomes" id="UP000695000">
    <property type="component" value="Unplaced"/>
</dbReference>
<feature type="signal peptide" evidence="1">
    <location>
        <begin position="1"/>
        <end position="18"/>
    </location>
</feature>
<dbReference type="RefSeq" id="XP_017772526.1">
    <property type="nucleotide sequence ID" value="XM_017917037.1"/>
</dbReference>
<dbReference type="GeneID" id="108559686"/>
<keyword evidence="2" id="KW-1185">Reference proteome</keyword>
<feature type="chain" id="PRO_5046727382" evidence="1">
    <location>
        <begin position="19"/>
        <end position="267"/>
    </location>
</feature>
<gene>
    <name evidence="3" type="primary">LOC108559686</name>
</gene>
<accession>A0ABM1MD76</accession>
<proteinExistence type="predicted"/>
<organism evidence="2 3">
    <name type="scientific">Nicrophorus vespilloides</name>
    <name type="common">Boreal carrion beetle</name>
    <dbReference type="NCBI Taxonomy" id="110193"/>
    <lineage>
        <taxon>Eukaryota</taxon>
        <taxon>Metazoa</taxon>
        <taxon>Ecdysozoa</taxon>
        <taxon>Arthropoda</taxon>
        <taxon>Hexapoda</taxon>
        <taxon>Insecta</taxon>
        <taxon>Pterygota</taxon>
        <taxon>Neoptera</taxon>
        <taxon>Endopterygota</taxon>
        <taxon>Coleoptera</taxon>
        <taxon>Polyphaga</taxon>
        <taxon>Staphyliniformia</taxon>
        <taxon>Silphidae</taxon>
        <taxon>Nicrophorinae</taxon>
        <taxon>Nicrophorus</taxon>
    </lineage>
</organism>
<keyword evidence="1" id="KW-0732">Signal</keyword>
<sequence>MEHTLFLIIAITFASVQGDYCDLLGTLFYDELGCTPNLGNDGCPNSYDCPDITVPEGFCKYGGKLYEHDEFFNGTSLCSPGICSSPENVRMIIDCFRRPDEGCYFVYTLDQCCPTEQICEPFDDVATCEFNGEIYKEGEYFNFQGNCLDCICQKNFTGELVEPFCKRKKCNIEVTEDPISDKSAPVYYNDEIRCCPMEFIKPSYATNLITIPSGNTSQEKCEFGNNNFYNLGDILFVKYINPENYMSIEQSAICSCTLPPLLTCTIV</sequence>
<name>A0ABM1MD76_NICVS</name>
<reference evidence="3" key="1">
    <citation type="submission" date="2025-08" db="UniProtKB">
        <authorList>
            <consortium name="RefSeq"/>
        </authorList>
    </citation>
    <scope>IDENTIFICATION</scope>
    <source>
        <tissue evidence="3">Whole Larva</tissue>
    </source>
</reference>
<evidence type="ECO:0000313" key="2">
    <source>
        <dbReference type="Proteomes" id="UP000695000"/>
    </source>
</evidence>